<evidence type="ECO:0000313" key="7">
    <source>
        <dbReference type="Proteomes" id="UP000278398"/>
    </source>
</evidence>
<evidence type="ECO:0000259" key="5">
    <source>
        <dbReference type="PROSITE" id="PS50887"/>
    </source>
</evidence>
<dbReference type="CDD" id="cd00130">
    <property type="entry name" value="PAS"/>
    <property type="match status" value="2"/>
</dbReference>
<feature type="domain" description="PAC" evidence="3">
    <location>
        <begin position="247"/>
        <end position="299"/>
    </location>
</feature>
<accession>A0A429YWS8</accession>
<feature type="domain" description="GGDEF" evidence="5">
    <location>
        <begin position="331"/>
        <end position="469"/>
    </location>
</feature>
<dbReference type="OrthoDB" id="9814202at2"/>
<protein>
    <submittedName>
        <fullName evidence="6">EAL domain-containing protein</fullName>
    </submittedName>
</protein>
<dbReference type="SUPFAM" id="SSF55073">
    <property type="entry name" value="Nucleotide cyclase"/>
    <property type="match status" value="1"/>
</dbReference>
<reference evidence="6 7" key="1">
    <citation type="submission" date="2018-12" db="EMBL/GenBank/DDBJ databases">
        <title>Mesorhizobium carbonis sp. nov., isolated from coal mine water.</title>
        <authorList>
            <person name="Xin W."/>
            <person name="Xu Z."/>
            <person name="Xiang F."/>
            <person name="Zhang J."/>
            <person name="Xi L."/>
            <person name="Liu J."/>
        </authorList>
    </citation>
    <scope>NUCLEOTIDE SEQUENCE [LARGE SCALE GENOMIC DNA]</scope>
    <source>
        <strain evidence="6 7">B2.3</strain>
    </source>
</reference>
<dbReference type="Pfam" id="PF00563">
    <property type="entry name" value="EAL"/>
    <property type="match status" value="1"/>
</dbReference>
<dbReference type="FunFam" id="3.30.70.270:FF:000001">
    <property type="entry name" value="Diguanylate cyclase domain protein"/>
    <property type="match status" value="1"/>
</dbReference>
<dbReference type="InterPro" id="IPR052155">
    <property type="entry name" value="Biofilm_reg_signaling"/>
</dbReference>
<keyword evidence="1" id="KW-1133">Transmembrane helix</keyword>
<dbReference type="AlphaFoldDB" id="A0A429YWS8"/>
<keyword evidence="1" id="KW-0472">Membrane</keyword>
<dbReference type="InterPro" id="IPR029787">
    <property type="entry name" value="Nucleotide_cyclase"/>
</dbReference>
<dbReference type="SUPFAM" id="SSF55785">
    <property type="entry name" value="PYP-like sensor domain (PAS domain)"/>
    <property type="match status" value="2"/>
</dbReference>
<proteinExistence type="predicted"/>
<keyword evidence="7" id="KW-1185">Reference proteome</keyword>
<dbReference type="NCBIfam" id="TIGR00254">
    <property type="entry name" value="GGDEF"/>
    <property type="match status" value="1"/>
</dbReference>
<dbReference type="PROSITE" id="PS50883">
    <property type="entry name" value="EAL"/>
    <property type="match status" value="1"/>
</dbReference>
<dbReference type="Gene3D" id="3.30.70.270">
    <property type="match status" value="1"/>
</dbReference>
<evidence type="ECO:0000259" key="4">
    <source>
        <dbReference type="PROSITE" id="PS50883"/>
    </source>
</evidence>
<dbReference type="GO" id="GO:0003824">
    <property type="term" value="F:catalytic activity"/>
    <property type="evidence" value="ECO:0007669"/>
    <property type="project" value="UniProtKB-ARBA"/>
</dbReference>
<dbReference type="InterPro" id="IPR013655">
    <property type="entry name" value="PAS_fold_3"/>
</dbReference>
<name>A0A429YWS8_9HYPH</name>
<dbReference type="InterPro" id="IPR001633">
    <property type="entry name" value="EAL_dom"/>
</dbReference>
<dbReference type="Proteomes" id="UP000278398">
    <property type="component" value="Unassembled WGS sequence"/>
</dbReference>
<dbReference type="EMBL" id="RWKW01000046">
    <property type="protein sequence ID" value="RST85890.1"/>
    <property type="molecule type" value="Genomic_DNA"/>
</dbReference>
<evidence type="ECO:0000259" key="2">
    <source>
        <dbReference type="PROSITE" id="PS50112"/>
    </source>
</evidence>
<feature type="domain" description="EAL" evidence="4">
    <location>
        <begin position="478"/>
        <end position="732"/>
    </location>
</feature>
<dbReference type="InterPro" id="IPR000700">
    <property type="entry name" value="PAS-assoc_C"/>
</dbReference>
<dbReference type="InterPro" id="IPR043128">
    <property type="entry name" value="Rev_trsase/Diguanyl_cyclase"/>
</dbReference>
<dbReference type="PROSITE" id="PS50113">
    <property type="entry name" value="PAC"/>
    <property type="match status" value="1"/>
</dbReference>
<evidence type="ECO:0000256" key="1">
    <source>
        <dbReference type="SAM" id="Phobius"/>
    </source>
</evidence>
<keyword evidence="1" id="KW-0812">Transmembrane</keyword>
<dbReference type="PANTHER" id="PTHR44757">
    <property type="entry name" value="DIGUANYLATE CYCLASE DGCP"/>
    <property type="match status" value="1"/>
</dbReference>
<dbReference type="CDD" id="cd01949">
    <property type="entry name" value="GGDEF"/>
    <property type="match status" value="1"/>
</dbReference>
<dbReference type="InterPro" id="IPR035919">
    <property type="entry name" value="EAL_sf"/>
</dbReference>
<dbReference type="Pfam" id="PF08447">
    <property type="entry name" value="PAS_3"/>
    <property type="match status" value="1"/>
</dbReference>
<dbReference type="SMART" id="SM00091">
    <property type="entry name" value="PAS"/>
    <property type="match status" value="2"/>
</dbReference>
<dbReference type="PANTHER" id="PTHR44757:SF2">
    <property type="entry name" value="BIOFILM ARCHITECTURE MAINTENANCE PROTEIN MBAA"/>
    <property type="match status" value="1"/>
</dbReference>
<dbReference type="RefSeq" id="WP_126700408.1">
    <property type="nucleotide sequence ID" value="NZ_RWKW01000046.1"/>
</dbReference>
<dbReference type="SUPFAM" id="SSF141868">
    <property type="entry name" value="EAL domain-like"/>
    <property type="match status" value="1"/>
</dbReference>
<evidence type="ECO:0000313" key="6">
    <source>
        <dbReference type="EMBL" id="RST85890.1"/>
    </source>
</evidence>
<feature type="domain" description="PAS" evidence="2">
    <location>
        <begin position="41"/>
        <end position="82"/>
    </location>
</feature>
<dbReference type="Gene3D" id="3.30.450.20">
    <property type="entry name" value="PAS domain"/>
    <property type="match status" value="2"/>
</dbReference>
<dbReference type="SMART" id="SM00267">
    <property type="entry name" value="GGDEF"/>
    <property type="match status" value="1"/>
</dbReference>
<dbReference type="InterPro" id="IPR035965">
    <property type="entry name" value="PAS-like_dom_sf"/>
</dbReference>
<dbReference type="InterPro" id="IPR000014">
    <property type="entry name" value="PAS"/>
</dbReference>
<dbReference type="NCBIfam" id="TIGR00229">
    <property type="entry name" value="sensory_box"/>
    <property type="match status" value="1"/>
</dbReference>
<dbReference type="Gene3D" id="3.20.20.450">
    <property type="entry name" value="EAL domain"/>
    <property type="match status" value="1"/>
</dbReference>
<comment type="caution">
    <text evidence="6">The sequence shown here is derived from an EMBL/GenBank/DDBJ whole genome shotgun (WGS) entry which is preliminary data.</text>
</comment>
<dbReference type="CDD" id="cd01948">
    <property type="entry name" value="EAL"/>
    <property type="match status" value="1"/>
</dbReference>
<sequence>MAADAAFDFVGIGLILSCALAIVMGVMATGYRTQYLSAMEERANTRGLIENLSEGVYRSSLDGRQISANRALVRLNGYDSEEEMLACVNDIGREWYVDPRRRDEIRALLERDGRVENIVSEIYRHKTRERIWISESSRLVRHKQTGRPLYYEGSVREISETVARLKLEETFRKLTSHLPGALFQFQTRENGRQVAVEYVSIGYYGIVEISQEEGLSGDFLLSKLVHPDDITGYMEGFRQAVEGGTLLDHEFRIVTPRGNEKWLRMTAQRETSPDGEGGTWYGYISDISLRKRQALEIEKLAYFDPLTGLPNRRMFVDRMTETIHQCERSETKGVLLFVDLDNFKSLNDTQGHDVGDAYLVDVARRLKACVRPNDIVARMGGDEFVIVLETTSTEEAVASALAIATGSRIMSSLREPFRQGELRHNSSASIGMLVFDGKASTPDELLKRADIAMYRAKASGRDAMALFQAEWLDGEAERFLLLAELRKALAEGTLSLRYQPQMDRHQRVVGAEGLLRWHHPVLGAIAPDRFIPLAEQSGMIHSICRLVLGQAVRQLADWSTDPSTAGLRLSVNVSVQSFANGPIVDHLIELIETYGIDPALLTLEITEHVTAGDKVEIGRRMGRLKALGVRFALDDFGTGYSSLSRLKGLPFDELKIDGSFVADIDKSEEDQALVRTILAIAGTLDLKVVAEHVETKAQQDFLLSAGCHRFQGYFYAPAITAAEFERFARENGAERSLHAAAPARLTA</sequence>
<dbReference type="InterPro" id="IPR000160">
    <property type="entry name" value="GGDEF_dom"/>
</dbReference>
<dbReference type="PROSITE" id="PS50887">
    <property type="entry name" value="GGDEF"/>
    <property type="match status" value="1"/>
</dbReference>
<organism evidence="6 7">
    <name type="scientific">Aquibium carbonis</name>
    <dbReference type="NCBI Taxonomy" id="2495581"/>
    <lineage>
        <taxon>Bacteria</taxon>
        <taxon>Pseudomonadati</taxon>
        <taxon>Pseudomonadota</taxon>
        <taxon>Alphaproteobacteria</taxon>
        <taxon>Hyphomicrobiales</taxon>
        <taxon>Phyllobacteriaceae</taxon>
        <taxon>Aquibium</taxon>
    </lineage>
</organism>
<feature type="transmembrane region" description="Helical" evidence="1">
    <location>
        <begin position="6"/>
        <end position="29"/>
    </location>
</feature>
<gene>
    <name evidence="6" type="ORF">EJC49_13220</name>
</gene>
<dbReference type="PROSITE" id="PS50112">
    <property type="entry name" value="PAS"/>
    <property type="match status" value="1"/>
</dbReference>
<dbReference type="Pfam" id="PF00990">
    <property type="entry name" value="GGDEF"/>
    <property type="match status" value="1"/>
</dbReference>
<dbReference type="SMART" id="SM00052">
    <property type="entry name" value="EAL"/>
    <property type="match status" value="1"/>
</dbReference>
<evidence type="ECO:0000259" key="3">
    <source>
        <dbReference type="PROSITE" id="PS50113"/>
    </source>
</evidence>